<sequence>MSILETALVFVAIPLAIVVLLGLGSVFGKKTIGPVPPAFHLGEKWDYPPVVWSAVDEVTTHGHHGTHHVVNDPAELIGGTANGKW</sequence>
<dbReference type="OrthoDB" id="5193416at2"/>
<organism evidence="1 2">
    <name type="scientific">Rhodococcus triatomae</name>
    <dbReference type="NCBI Taxonomy" id="300028"/>
    <lineage>
        <taxon>Bacteria</taxon>
        <taxon>Bacillati</taxon>
        <taxon>Actinomycetota</taxon>
        <taxon>Actinomycetes</taxon>
        <taxon>Mycobacteriales</taxon>
        <taxon>Nocardiaceae</taxon>
        <taxon>Rhodococcus</taxon>
    </lineage>
</organism>
<evidence type="ECO:0000313" key="1">
    <source>
        <dbReference type="EMBL" id="SDH61197.1"/>
    </source>
</evidence>
<dbReference type="EMBL" id="FNDN01000002">
    <property type="protein sequence ID" value="SDH61197.1"/>
    <property type="molecule type" value="Genomic_DNA"/>
</dbReference>
<gene>
    <name evidence="1" type="ORF">SAMN05444695_102408</name>
</gene>
<reference evidence="1 2" key="1">
    <citation type="submission" date="2016-10" db="EMBL/GenBank/DDBJ databases">
        <authorList>
            <person name="de Groot N.N."/>
        </authorList>
    </citation>
    <scope>NUCLEOTIDE SEQUENCE [LARGE SCALE GENOMIC DNA]</scope>
    <source>
        <strain evidence="1 2">DSM 44892</strain>
    </source>
</reference>
<dbReference type="RefSeq" id="WP_072739273.1">
    <property type="nucleotide sequence ID" value="NZ_CP048813.1"/>
</dbReference>
<evidence type="ECO:0000313" key="2">
    <source>
        <dbReference type="Proteomes" id="UP000183263"/>
    </source>
</evidence>
<dbReference type="Proteomes" id="UP000183263">
    <property type="component" value="Unassembled WGS sequence"/>
</dbReference>
<name>A0A1G8DU54_9NOCA</name>
<protein>
    <submittedName>
        <fullName evidence="1">Uncharacterized protein</fullName>
    </submittedName>
</protein>
<keyword evidence="2" id="KW-1185">Reference proteome</keyword>
<proteinExistence type="predicted"/>
<accession>A0A1G8DU54</accession>
<dbReference type="AlphaFoldDB" id="A0A1G8DU54"/>